<keyword evidence="5 7" id="KW-0378">Hydrolase</keyword>
<evidence type="ECO:0000313" key="9">
    <source>
        <dbReference type="EMBL" id="EKB62189.1"/>
    </source>
</evidence>
<sequence length="214" mass="24249">MSYGSPWGTIKKIWSWVWMPLLVIIIAIGFTQLVAKPTTVDGPSMEPNLKNGEKVWAFKTAPIHHGSVIVFNAYGVDPELASEKLYVKRVIGMPGDKVTSSQGTIYVNDRPINQSYISKKEQNKSGGNWDLKKLAKKNDWKTNNDTLTVPKGQYFVMGDHRSVSNDSRYFGFVPRNKVLGVVKVFWWTGNTTEQGKYNIDKQWKHFYQAGGQSE</sequence>
<dbReference type="OrthoDB" id="9802919at2"/>
<evidence type="ECO:0000259" key="8">
    <source>
        <dbReference type="Pfam" id="PF10502"/>
    </source>
</evidence>
<keyword evidence="7" id="KW-0812">Transmembrane</keyword>
<dbReference type="EMBL" id="AGZG01000115">
    <property type="protein sequence ID" value="EKB62189.1"/>
    <property type="molecule type" value="Genomic_DNA"/>
</dbReference>
<keyword evidence="7" id="KW-0472">Membrane</keyword>
<evidence type="ECO:0000256" key="3">
    <source>
        <dbReference type="ARBA" id="ARBA00009370"/>
    </source>
</evidence>
<reference evidence="9 10" key="1">
    <citation type="submission" date="2012-07" db="EMBL/GenBank/DDBJ databases">
        <title>The Genome Sequence of Lactobacillus crispatus FB077-07.</title>
        <authorList>
            <consortium name="The Broad Institute Genome Sequencing Platform"/>
            <person name="Earl A."/>
            <person name="Ward D."/>
            <person name="Feldgarden M."/>
            <person name="Gevers D."/>
            <person name="Saerens B."/>
            <person name="Vaneechoutte M."/>
            <person name="Walker B."/>
            <person name="Young S.K."/>
            <person name="Zeng Q."/>
            <person name="Gargeya S."/>
            <person name="Fitzgerald M."/>
            <person name="Haas B."/>
            <person name="Abouelleil A."/>
            <person name="Alvarado L."/>
            <person name="Arachchi H.M."/>
            <person name="Berlin A.M."/>
            <person name="Chapman S.B."/>
            <person name="Goldberg J."/>
            <person name="Griggs A."/>
            <person name="Gujja S."/>
            <person name="Hansen M."/>
            <person name="Howarth C."/>
            <person name="Imamovic A."/>
            <person name="Larimer J."/>
            <person name="McCowen C."/>
            <person name="Montmayeur A."/>
            <person name="Murphy C."/>
            <person name="Neiman D."/>
            <person name="Pearson M."/>
            <person name="Priest M."/>
            <person name="Roberts A."/>
            <person name="Saif S."/>
            <person name="Shea T."/>
            <person name="Sisk P."/>
            <person name="Sykes S."/>
            <person name="Wortman J."/>
            <person name="Nusbaum C."/>
            <person name="Birren B."/>
        </authorList>
    </citation>
    <scope>NUCLEOTIDE SEQUENCE [LARGE SCALE GENOMIC DNA]</scope>
    <source>
        <strain evidence="9 10">FB077-07</strain>
    </source>
</reference>
<dbReference type="HOGENOM" id="CLU_028723_5_0_9"/>
<feature type="domain" description="Peptidase S26" evidence="8">
    <location>
        <begin position="14"/>
        <end position="187"/>
    </location>
</feature>
<protein>
    <recommendedName>
        <fullName evidence="4 7">Signal peptidase I</fullName>
        <ecNumber evidence="4 7">3.4.21.89</ecNumber>
    </recommendedName>
</protein>
<dbReference type="SUPFAM" id="SSF51306">
    <property type="entry name" value="LexA/Signal peptidase"/>
    <property type="match status" value="1"/>
</dbReference>
<evidence type="ECO:0000256" key="2">
    <source>
        <dbReference type="ARBA" id="ARBA00004401"/>
    </source>
</evidence>
<evidence type="ECO:0000256" key="5">
    <source>
        <dbReference type="ARBA" id="ARBA00022801"/>
    </source>
</evidence>
<feature type="transmembrane region" description="Helical" evidence="7">
    <location>
        <begin position="13"/>
        <end position="35"/>
    </location>
</feature>
<dbReference type="GO" id="GO:0006465">
    <property type="term" value="P:signal peptide processing"/>
    <property type="evidence" value="ECO:0007669"/>
    <property type="project" value="InterPro"/>
</dbReference>
<dbReference type="PANTHER" id="PTHR43390:SF1">
    <property type="entry name" value="CHLOROPLAST PROCESSING PEPTIDASE"/>
    <property type="match status" value="1"/>
</dbReference>
<gene>
    <name evidence="9" type="ORF">HMPREF9249_02412</name>
</gene>
<evidence type="ECO:0000256" key="6">
    <source>
        <dbReference type="PIRSR" id="PIRSR600223-1"/>
    </source>
</evidence>
<dbReference type="PANTHER" id="PTHR43390">
    <property type="entry name" value="SIGNAL PEPTIDASE I"/>
    <property type="match status" value="1"/>
</dbReference>
<dbReference type="InterPro" id="IPR019758">
    <property type="entry name" value="Pept_S26A_signal_pept_1_CS"/>
</dbReference>
<comment type="catalytic activity">
    <reaction evidence="1 7">
        <text>Cleavage of hydrophobic, N-terminal signal or leader sequences from secreted and periplasmic proteins.</text>
        <dbReference type="EC" id="3.4.21.89"/>
    </reaction>
</comment>
<dbReference type="PATRIC" id="fig|883092.3.peg.2394"/>
<dbReference type="Pfam" id="PF10502">
    <property type="entry name" value="Peptidase_S26"/>
    <property type="match status" value="1"/>
</dbReference>
<evidence type="ECO:0000256" key="7">
    <source>
        <dbReference type="RuleBase" id="RU362042"/>
    </source>
</evidence>
<evidence type="ECO:0000313" key="10">
    <source>
        <dbReference type="Proteomes" id="UP000004722"/>
    </source>
</evidence>
<dbReference type="RefSeq" id="WP_005729898.1">
    <property type="nucleotide sequence ID" value="NZ_JH932275.1"/>
</dbReference>
<dbReference type="InterPro" id="IPR000223">
    <property type="entry name" value="Pept_S26A_signal_pept_1"/>
</dbReference>
<dbReference type="NCBIfam" id="TIGR02227">
    <property type="entry name" value="sigpep_I_bact"/>
    <property type="match status" value="1"/>
</dbReference>
<comment type="similarity">
    <text evidence="3 7">Belongs to the peptidase S26 family.</text>
</comment>
<dbReference type="EC" id="3.4.21.89" evidence="4 7"/>
<keyword evidence="7" id="KW-0645">Protease</keyword>
<feature type="active site" evidence="6">
    <location>
        <position position="88"/>
    </location>
</feature>
<evidence type="ECO:0000256" key="4">
    <source>
        <dbReference type="ARBA" id="ARBA00013208"/>
    </source>
</evidence>
<dbReference type="CDD" id="cd06530">
    <property type="entry name" value="S26_SPase_I"/>
    <property type="match status" value="1"/>
</dbReference>
<proteinExistence type="inferred from homology"/>
<evidence type="ECO:0000256" key="1">
    <source>
        <dbReference type="ARBA" id="ARBA00000677"/>
    </source>
</evidence>
<comment type="caution">
    <text evidence="9">The sequence shown here is derived from an EMBL/GenBank/DDBJ whole genome shotgun (WGS) entry which is preliminary data.</text>
</comment>
<name>K1N1H4_9LACO</name>
<dbReference type="Gene3D" id="2.10.109.10">
    <property type="entry name" value="Umud Fragment, subunit A"/>
    <property type="match status" value="1"/>
</dbReference>
<dbReference type="InterPro" id="IPR036286">
    <property type="entry name" value="LexA/Signal_pep-like_sf"/>
</dbReference>
<feature type="active site" evidence="6">
    <location>
        <position position="44"/>
    </location>
</feature>
<dbReference type="InterPro" id="IPR019533">
    <property type="entry name" value="Peptidase_S26"/>
</dbReference>
<accession>K1N1H4</accession>
<dbReference type="PRINTS" id="PR00727">
    <property type="entry name" value="LEADERPTASE"/>
</dbReference>
<comment type="subcellular location">
    <subcellularLocation>
        <location evidence="2">Cell membrane</location>
        <topology evidence="2">Single-pass type II membrane protein</topology>
    </subcellularLocation>
    <subcellularLocation>
        <location evidence="7">Membrane</location>
        <topology evidence="7">Single-pass type II membrane protein</topology>
    </subcellularLocation>
</comment>
<dbReference type="Proteomes" id="UP000004722">
    <property type="component" value="Unassembled WGS sequence"/>
</dbReference>
<organism evidence="9 10">
    <name type="scientific">Lactobacillus crispatus FB077-07</name>
    <dbReference type="NCBI Taxonomy" id="883092"/>
    <lineage>
        <taxon>Bacteria</taxon>
        <taxon>Bacillati</taxon>
        <taxon>Bacillota</taxon>
        <taxon>Bacilli</taxon>
        <taxon>Lactobacillales</taxon>
        <taxon>Lactobacillaceae</taxon>
        <taxon>Lactobacillus</taxon>
    </lineage>
</organism>
<dbReference type="PROSITE" id="PS00761">
    <property type="entry name" value="SPASE_I_3"/>
    <property type="match status" value="1"/>
</dbReference>
<dbReference type="GO" id="GO:0009003">
    <property type="term" value="F:signal peptidase activity"/>
    <property type="evidence" value="ECO:0007669"/>
    <property type="project" value="UniProtKB-EC"/>
</dbReference>
<dbReference type="GO" id="GO:0004252">
    <property type="term" value="F:serine-type endopeptidase activity"/>
    <property type="evidence" value="ECO:0007669"/>
    <property type="project" value="InterPro"/>
</dbReference>
<keyword evidence="7" id="KW-1133">Transmembrane helix</keyword>
<dbReference type="AlphaFoldDB" id="K1N1H4"/>
<dbReference type="GO" id="GO:0005886">
    <property type="term" value="C:plasma membrane"/>
    <property type="evidence" value="ECO:0007669"/>
    <property type="project" value="UniProtKB-SubCell"/>
</dbReference>